<dbReference type="InterPro" id="IPR022644">
    <property type="entry name" value="De-COase2_N"/>
</dbReference>
<feature type="binding site" evidence="5">
    <location>
        <position position="334"/>
    </location>
    <ligand>
        <name>substrate</name>
    </ligand>
</feature>
<comment type="similarity">
    <text evidence="5">Belongs to the Orn/Lys/Arg decarboxylase class-II family. LysA subfamily.</text>
</comment>
<sequence length="438" mass="48565">MKLQGTMEINENGELEIGNQNLVDIAEEYDTPLYIMDEKEIRKNCRAYREAFNKWYPNSQTLYASKAFLSVAMARIIDQEGLGLDVVSGGELSIALEADFPTEEIYFHGNNKTPQEIEQALEADIGYFVVDNNYELDLLNQMAEEYDKKPEILLRVTPGIEAHTHSYIQTGQTDSKFGLGIQNGLALEAIKKAVDLDNLNLVGIHCHIGSQIFKLESFAKAIDVMIEFIEEIHEEAGVVLEQLNLGGGIGIPYTEDEEKPDIEEYAKIVADEVKAVCDKLDLPLPKIINEPGRSIVGTAGSTLYEVGSIKEIPDVRKYVAVDGGMSDNIRPALYDADYEAIIPNKADQKPEEEVTITGKCCESGDIFIEDIELPTVETGDLLLISCTGAYGYSMSSNYNGLPRPGVLLVSEDNVDWIVKPETNQDLISNDVVPDRLKK</sequence>
<dbReference type="PANTHER" id="PTHR43727">
    <property type="entry name" value="DIAMINOPIMELATE DECARBOXYLASE"/>
    <property type="match status" value="1"/>
</dbReference>
<evidence type="ECO:0000256" key="6">
    <source>
        <dbReference type="NCBIfam" id="TIGR01048"/>
    </source>
</evidence>
<comment type="caution">
    <text evidence="10">The sequence shown here is derived from an EMBL/GenBank/DDBJ whole genome shotgun (WGS) entry which is preliminary data.</text>
</comment>
<keyword evidence="4 5" id="KW-0456">Lyase</keyword>
<protein>
    <recommendedName>
        <fullName evidence="5 6">Diaminopimelate decarboxylase</fullName>
        <shortName evidence="5">DAP decarboxylase</shortName>
        <shortName evidence="5">DAPDC</shortName>
        <ecNumber evidence="5 6">4.1.1.20</ecNumber>
    </recommendedName>
</protein>
<dbReference type="Gene3D" id="3.20.20.10">
    <property type="entry name" value="Alanine racemase"/>
    <property type="match status" value="1"/>
</dbReference>
<feature type="binding site" evidence="5">
    <location>
        <position position="390"/>
    </location>
    <ligand>
        <name>pyridoxal 5'-phosphate</name>
        <dbReference type="ChEBI" id="CHEBI:597326"/>
    </ligand>
</feature>
<keyword evidence="11" id="KW-1185">Reference proteome</keyword>
<dbReference type="EMBL" id="JAFBDQ010000001">
    <property type="protein sequence ID" value="MBM7555287.1"/>
    <property type="molecule type" value="Genomic_DNA"/>
</dbReference>
<feature type="domain" description="Orn/DAP/Arg decarboxylase 2 N-terminal" evidence="9">
    <location>
        <begin position="39"/>
        <end position="296"/>
    </location>
</feature>
<proteinExistence type="inferred from homology"/>
<evidence type="ECO:0000256" key="8">
    <source>
        <dbReference type="RuleBase" id="RU003738"/>
    </source>
</evidence>
<dbReference type="InterPro" id="IPR022657">
    <property type="entry name" value="De-COase2_CS"/>
</dbReference>
<evidence type="ECO:0000256" key="2">
    <source>
        <dbReference type="ARBA" id="ARBA00022793"/>
    </source>
</evidence>
<comment type="catalytic activity">
    <reaction evidence="5 8">
        <text>meso-2,6-diaminopimelate + H(+) = L-lysine + CO2</text>
        <dbReference type="Rhea" id="RHEA:15101"/>
        <dbReference type="ChEBI" id="CHEBI:15378"/>
        <dbReference type="ChEBI" id="CHEBI:16526"/>
        <dbReference type="ChEBI" id="CHEBI:32551"/>
        <dbReference type="ChEBI" id="CHEBI:57791"/>
        <dbReference type="EC" id="4.1.1.20"/>
    </reaction>
</comment>
<evidence type="ECO:0000256" key="1">
    <source>
        <dbReference type="ARBA" id="ARBA00001933"/>
    </source>
</evidence>
<dbReference type="PANTHER" id="PTHR43727:SF2">
    <property type="entry name" value="GROUP IV DECARBOXYLASE"/>
    <property type="match status" value="1"/>
</dbReference>
<feature type="binding site" evidence="5">
    <location>
        <position position="293"/>
    </location>
    <ligand>
        <name>substrate</name>
    </ligand>
</feature>
<feature type="binding site" evidence="5">
    <location>
        <position position="362"/>
    </location>
    <ligand>
        <name>substrate</name>
    </ligand>
</feature>
<dbReference type="PROSITE" id="PS00878">
    <property type="entry name" value="ODR_DC_2_1"/>
    <property type="match status" value="1"/>
</dbReference>
<dbReference type="NCBIfam" id="TIGR01048">
    <property type="entry name" value="lysA"/>
    <property type="match status" value="1"/>
</dbReference>
<dbReference type="InterPro" id="IPR002986">
    <property type="entry name" value="DAP_deCOOHase_LysA"/>
</dbReference>
<dbReference type="SUPFAM" id="SSF50621">
    <property type="entry name" value="Alanine racemase C-terminal domain-like"/>
    <property type="match status" value="1"/>
</dbReference>
<evidence type="ECO:0000256" key="7">
    <source>
        <dbReference type="PIRSR" id="PIRSR600183-50"/>
    </source>
</evidence>
<dbReference type="PROSITE" id="PS00879">
    <property type="entry name" value="ODR_DC_2_2"/>
    <property type="match status" value="1"/>
</dbReference>
<evidence type="ECO:0000256" key="3">
    <source>
        <dbReference type="ARBA" id="ARBA00022898"/>
    </source>
</evidence>
<dbReference type="FunFam" id="3.20.20.10:FF:000003">
    <property type="entry name" value="Diaminopimelate decarboxylase"/>
    <property type="match status" value="1"/>
</dbReference>
<evidence type="ECO:0000256" key="5">
    <source>
        <dbReference type="HAMAP-Rule" id="MF_02120"/>
    </source>
</evidence>
<comment type="function">
    <text evidence="5">Specifically catalyzes the decarboxylation of meso-diaminopimelate (meso-DAP) to L-lysine.</text>
</comment>
<dbReference type="InterPro" id="IPR009006">
    <property type="entry name" value="Ala_racemase/Decarboxylase_C"/>
</dbReference>
<dbReference type="AlphaFoldDB" id="A0A938XTI9"/>
<comment type="pathway">
    <text evidence="5 8">Amino-acid biosynthesis; L-lysine biosynthesis via DAP pathway; L-lysine from DL-2,6-diaminopimelate: step 1/1.</text>
</comment>
<evidence type="ECO:0000313" key="11">
    <source>
        <dbReference type="Proteomes" id="UP000774000"/>
    </source>
</evidence>
<dbReference type="InterPro" id="IPR022653">
    <property type="entry name" value="De-COase2_pyr-phos_BS"/>
</dbReference>
<reference evidence="10" key="1">
    <citation type="submission" date="2021-01" db="EMBL/GenBank/DDBJ databases">
        <title>Genomic Encyclopedia of Type Strains, Phase IV (KMG-IV): sequencing the most valuable type-strain genomes for metagenomic binning, comparative biology and taxonomic classification.</title>
        <authorList>
            <person name="Goeker M."/>
        </authorList>
    </citation>
    <scope>NUCLEOTIDE SEQUENCE</scope>
    <source>
        <strain evidence="10">DSM 23230</strain>
    </source>
</reference>
<feature type="modified residue" description="N6-(pyridoxal phosphate)lysine" evidence="5 7">
    <location>
        <position position="66"/>
    </location>
</feature>
<dbReference type="InterPro" id="IPR029066">
    <property type="entry name" value="PLP-binding_barrel"/>
</dbReference>
<dbReference type="Pfam" id="PF02784">
    <property type="entry name" value="Orn_Arg_deC_N"/>
    <property type="match status" value="1"/>
</dbReference>
<feature type="active site" description="Proton donor" evidence="7">
    <location>
        <position position="361"/>
    </location>
</feature>
<keyword evidence="5" id="KW-0028">Amino-acid biosynthesis</keyword>
<name>A0A938XTI9_9FIRM</name>
<dbReference type="RefSeq" id="WP_204700009.1">
    <property type="nucleotide sequence ID" value="NZ_JAFBDQ010000001.1"/>
</dbReference>
<gene>
    <name evidence="5" type="primary">lysA</name>
    <name evidence="10" type="ORF">JOC47_000111</name>
</gene>
<dbReference type="GO" id="GO:0009089">
    <property type="term" value="P:lysine biosynthetic process via diaminopimelate"/>
    <property type="evidence" value="ECO:0007669"/>
    <property type="project" value="UniProtKB-UniRule"/>
</dbReference>
<comment type="subunit">
    <text evidence="5">Homodimer.</text>
</comment>
<dbReference type="EC" id="4.1.1.20" evidence="5 6"/>
<feature type="binding site" evidence="5">
    <location>
        <begin position="290"/>
        <end position="293"/>
    </location>
    <ligand>
        <name>pyridoxal 5'-phosphate</name>
        <dbReference type="ChEBI" id="CHEBI:597326"/>
    </ligand>
</feature>
<dbReference type="PRINTS" id="PR01181">
    <property type="entry name" value="DAPDCRBXLASE"/>
</dbReference>
<comment type="cofactor">
    <cofactor evidence="1 5 7 8">
        <name>pyridoxal 5'-phosphate</name>
        <dbReference type="ChEBI" id="CHEBI:597326"/>
    </cofactor>
</comment>
<evidence type="ECO:0000256" key="4">
    <source>
        <dbReference type="ARBA" id="ARBA00023239"/>
    </source>
</evidence>
<evidence type="ECO:0000259" key="9">
    <source>
        <dbReference type="Pfam" id="PF02784"/>
    </source>
</evidence>
<dbReference type="HAMAP" id="MF_02120">
    <property type="entry name" value="LysA"/>
    <property type="match status" value="1"/>
</dbReference>
<organism evidence="10 11">
    <name type="scientific">Halanaerobacter jeridensis</name>
    <dbReference type="NCBI Taxonomy" id="706427"/>
    <lineage>
        <taxon>Bacteria</taxon>
        <taxon>Bacillati</taxon>
        <taxon>Bacillota</taxon>
        <taxon>Clostridia</taxon>
        <taxon>Halanaerobiales</taxon>
        <taxon>Halobacteroidaceae</taxon>
        <taxon>Halanaerobacter</taxon>
    </lineage>
</organism>
<dbReference type="GO" id="GO:0030170">
    <property type="term" value="F:pyridoxal phosphate binding"/>
    <property type="evidence" value="ECO:0007669"/>
    <property type="project" value="UniProtKB-UniRule"/>
</dbReference>
<dbReference type="PRINTS" id="PR01179">
    <property type="entry name" value="ODADCRBXLASE"/>
</dbReference>
<feature type="binding site" evidence="5">
    <location>
        <position position="390"/>
    </location>
    <ligand>
        <name>substrate</name>
    </ligand>
</feature>
<evidence type="ECO:0000313" key="10">
    <source>
        <dbReference type="EMBL" id="MBM7555287.1"/>
    </source>
</evidence>
<dbReference type="InterPro" id="IPR000183">
    <property type="entry name" value="Orn/DAP/Arg_de-COase"/>
</dbReference>
<keyword evidence="3 5" id="KW-0663">Pyridoxal phosphate</keyword>
<dbReference type="Gene3D" id="2.40.37.10">
    <property type="entry name" value="Lyase, Ornithine Decarboxylase, Chain A, domain 1"/>
    <property type="match status" value="1"/>
</dbReference>
<dbReference type="GO" id="GO:0008836">
    <property type="term" value="F:diaminopimelate decarboxylase activity"/>
    <property type="evidence" value="ECO:0007669"/>
    <property type="project" value="UniProtKB-UniRule"/>
</dbReference>
<accession>A0A938XTI9</accession>
<feature type="binding site" evidence="5">
    <location>
        <position position="330"/>
    </location>
    <ligand>
        <name>substrate</name>
    </ligand>
</feature>
<keyword evidence="2 5" id="KW-0210">Decarboxylase</keyword>
<dbReference type="SUPFAM" id="SSF51419">
    <property type="entry name" value="PLP-binding barrel"/>
    <property type="match status" value="1"/>
</dbReference>
<dbReference type="CDD" id="cd06828">
    <property type="entry name" value="PLPDE_III_DapDC"/>
    <property type="match status" value="1"/>
</dbReference>
<dbReference type="Proteomes" id="UP000774000">
    <property type="component" value="Unassembled WGS sequence"/>
</dbReference>
<keyword evidence="5 8" id="KW-0457">Lysine biosynthesis</keyword>
<feature type="binding site" evidence="5">
    <location>
        <position position="248"/>
    </location>
    <ligand>
        <name>pyridoxal 5'-phosphate</name>
        <dbReference type="ChEBI" id="CHEBI:597326"/>
    </ligand>
</feature>